<keyword evidence="1" id="KW-1133">Transmembrane helix</keyword>
<sequence length="78" mass="8636">MDSLSDLFFVHTPRLSDSQFKVLSEISADIGQVFFASTVVSPFLLGVDRINWFVVIFGGILSLLFWSLAIILVGKDKA</sequence>
<dbReference type="AlphaFoldDB" id="A0A1F5KB10"/>
<gene>
    <name evidence="2" type="ORF">A3F00_03950</name>
</gene>
<accession>A0A1F5KB10</accession>
<name>A0A1F5KB10_9BACT</name>
<evidence type="ECO:0000313" key="2">
    <source>
        <dbReference type="EMBL" id="OGE38143.1"/>
    </source>
</evidence>
<evidence type="ECO:0000313" key="3">
    <source>
        <dbReference type="Proteomes" id="UP000176527"/>
    </source>
</evidence>
<proteinExistence type="predicted"/>
<comment type="caution">
    <text evidence="2">The sequence shown here is derived from an EMBL/GenBank/DDBJ whole genome shotgun (WGS) entry which is preliminary data.</text>
</comment>
<reference evidence="2 3" key="1">
    <citation type="journal article" date="2016" name="Nat. Commun.">
        <title>Thousands of microbial genomes shed light on interconnected biogeochemical processes in an aquifer system.</title>
        <authorList>
            <person name="Anantharaman K."/>
            <person name="Brown C.T."/>
            <person name="Hug L.A."/>
            <person name="Sharon I."/>
            <person name="Castelle C.J."/>
            <person name="Probst A.J."/>
            <person name="Thomas B.C."/>
            <person name="Singh A."/>
            <person name="Wilkins M.J."/>
            <person name="Karaoz U."/>
            <person name="Brodie E.L."/>
            <person name="Williams K.H."/>
            <person name="Hubbard S.S."/>
            <person name="Banfield J.F."/>
        </authorList>
    </citation>
    <scope>NUCLEOTIDE SEQUENCE [LARGE SCALE GENOMIC DNA]</scope>
</reference>
<keyword evidence="1" id="KW-0472">Membrane</keyword>
<dbReference type="EMBL" id="MFDE01000028">
    <property type="protein sequence ID" value="OGE38143.1"/>
    <property type="molecule type" value="Genomic_DNA"/>
</dbReference>
<organism evidence="2 3">
    <name type="scientific">Candidatus Daviesbacteria bacterium RIFCSPHIGHO2_12_FULL_37_11</name>
    <dbReference type="NCBI Taxonomy" id="1797777"/>
    <lineage>
        <taxon>Bacteria</taxon>
        <taxon>Candidatus Daviesiibacteriota</taxon>
    </lineage>
</organism>
<keyword evidence="1" id="KW-0812">Transmembrane</keyword>
<dbReference type="Proteomes" id="UP000176527">
    <property type="component" value="Unassembled WGS sequence"/>
</dbReference>
<feature type="transmembrane region" description="Helical" evidence="1">
    <location>
        <begin position="50"/>
        <end position="73"/>
    </location>
</feature>
<evidence type="ECO:0000256" key="1">
    <source>
        <dbReference type="SAM" id="Phobius"/>
    </source>
</evidence>
<protein>
    <submittedName>
        <fullName evidence="2">Uncharacterized protein</fullName>
    </submittedName>
</protein>